<accession>A0A4Y2GAB5</accession>
<evidence type="ECO:0000313" key="3">
    <source>
        <dbReference type="EMBL" id="GBM48904.1"/>
    </source>
</evidence>
<sequence length="164" mass="18353">MASATLIAFLTIYSASAFLTHHDASSAIASKTKFLFLSYVSYAYPSLVGASPPIQEATKLKEKIKKGTKLLEELNLTLDSIKENLKKKLPIDKEDVERLMEIKNKFLNLKVDPTDLSKDLLENFRDRTLEAFGLILQGLNMGPIPELEKLRGGSFEDRHRGGEL</sequence>
<dbReference type="EMBL" id="BGPR01001232">
    <property type="protein sequence ID" value="GBM48904.1"/>
    <property type="molecule type" value="Genomic_DNA"/>
</dbReference>
<organism evidence="3 4">
    <name type="scientific">Araneus ventricosus</name>
    <name type="common">Orbweaver spider</name>
    <name type="synonym">Epeira ventricosa</name>
    <dbReference type="NCBI Taxonomy" id="182803"/>
    <lineage>
        <taxon>Eukaryota</taxon>
        <taxon>Metazoa</taxon>
        <taxon>Ecdysozoa</taxon>
        <taxon>Arthropoda</taxon>
        <taxon>Chelicerata</taxon>
        <taxon>Arachnida</taxon>
        <taxon>Araneae</taxon>
        <taxon>Araneomorphae</taxon>
        <taxon>Entelegynae</taxon>
        <taxon>Araneoidea</taxon>
        <taxon>Araneidae</taxon>
        <taxon>Araneus</taxon>
    </lineage>
</organism>
<dbReference type="AlphaFoldDB" id="A0A4Y2GAB5"/>
<keyword evidence="1" id="KW-0175">Coiled coil</keyword>
<keyword evidence="2" id="KW-0732">Signal</keyword>
<keyword evidence="4" id="KW-1185">Reference proteome</keyword>
<dbReference type="OrthoDB" id="6428394at2759"/>
<gene>
    <name evidence="3" type="ORF">AVEN_91870_1</name>
</gene>
<protein>
    <submittedName>
        <fullName evidence="3">Uncharacterized protein</fullName>
    </submittedName>
</protein>
<dbReference type="Proteomes" id="UP000499080">
    <property type="component" value="Unassembled WGS sequence"/>
</dbReference>
<name>A0A4Y2GAB5_ARAVE</name>
<feature type="chain" id="PRO_5021409583" evidence="2">
    <location>
        <begin position="18"/>
        <end position="164"/>
    </location>
</feature>
<evidence type="ECO:0000313" key="4">
    <source>
        <dbReference type="Proteomes" id="UP000499080"/>
    </source>
</evidence>
<proteinExistence type="predicted"/>
<feature type="coiled-coil region" evidence="1">
    <location>
        <begin position="57"/>
        <end position="84"/>
    </location>
</feature>
<evidence type="ECO:0000256" key="2">
    <source>
        <dbReference type="SAM" id="SignalP"/>
    </source>
</evidence>
<evidence type="ECO:0000256" key="1">
    <source>
        <dbReference type="SAM" id="Coils"/>
    </source>
</evidence>
<comment type="caution">
    <text evidence="3">The sequence shown here is derived from an EMBL/GenBank/DDBJ whole genome shotgun (WGS) entry which is preliminary data.</text>
</comment>
<feature type="signal peptide" evidence="2">
    <location>
        <begin position="1"/>
        <end position="17"/>
    </location>
</feature>
<reference evidence="3 4" key="1">
    <citation type="journal article" date="2019" name="Sci. Rep.">
        <title>Orb-weaving spider Araneus ventricosus genome elucidates the spidroin gene catalogue.</title>
        <authorList>
            <person name="Kono N."/>
            <person name="Nakamura H."/>
            <person name="Ohtoshi R."/>
            <person name="Moran D.A.P."/>
            <person name="Shinohara A."/>
            <person name="Yoshida Y."/>
            <person name="Fujiwara M."/>
            <person name="Mori M."/>
            <person name="Tomita M."/>
            <person name="Arakawa K."/>
        </authorList>
    </citation>
    <scope>NUCLEOTIDE SEQUENCE [LARGE SCALE GENOMIC DNA]</scope>
</reference>